<evidence type="ECO:0000256" key="1">
    <source>
        <dbReference type="ARBA" id="ARBA00004229"/>
    </source>
</evidence>
<feature type="chain" id="PRO_5035773963" description="NAD(P)-binding domain-containing protein" evidence="6">
    <location>
        <begin position="17"/>
        <end position="1094"/>
    </location>
</feature>
<evidence type="ECO:0000313" key="8">
    <source>
        <dbReference type="EMBL" id="KAG0570544.1"/>
    </source>
</evidence>
<keyword evidence="6" id="KW-0732">Signal</keyword>
<dbReference type="Gene3D" id="3.40.50.720">
    <property type="entry name" value="NAD(P)-binding Rossmann-like Domain"/>
    <property type="match status" value="1"/>
</dbReference>
<reference evidence="8 9" key="1">
    <citation type="submission" date="2020-06" db="EMBL/GenBank/DDBJ databases">
        <title>WGS assembly of Ceratodon purpureus strain R40.</title>
        <authorList>
            <person name="Carey S.B."/>
            <person name="Jenkins J."/>
            <person name="Shu S."/>
            <person name="Lovell J.T."/>
            <person name="Sreedasyam A."/>
            <person name="Maumus F."/>
            <person name="Tiley G.P."/>
            <person name="Fernandez-Pozo N."/>
            <person name="Barry K."/>
            <person name="Chen C."/>
            <person name="Wang M."/>
            <person name="Lipzen A."/>
            <person name="Daum C."/>
            <person name="Saski C.A."/>
            <person name="Payton A.C."/>
            <person name="Mcbreen J.C."/>
            <person name="Conrad R.E."/>
            <person name="Kollar L.M."/>
            <person name="Olsson S."/>
            <person name="Huttunen S."/>
            <person name="Landis J.B."/>
            <person name="Wickett N.J."/>
            <person name="Johnson M.G."/>
            <person name="Rensing S.A."/>
            <person name="Grimwood J."/>
            <person name="Schmutz J."/>
            <person name="Mcdaniel S.F."/>
        </authorList>
    </citation>
    <scope>NUCLEOTIDE SEQUENCE [LARGE SCALE GENOMIC DNA]</scope>
    <source>
        <strain evidence="8 9">R40</strain>
    </source>
</reference>
<evidence type="ECO:0000256" key="6">
    <source>
        <dbReference type="SAM" id="SignalP"/>
    </source>
</evidence>
<feature type="compositionally biased region" description="Basic and acidic residues" evidence="5">
    <location>
        <begin position="649"/>
        <end position="726"/>
    </location>
</feature>
<feature type="compositionally biased region" description="Basic and acidic residues" evidence="5">
    <location>
        <begin position="807"/>
        <end position="863"/>
    </location>
</feature>
<feature type="compositionally biased region" description="Basic and acidic residues" evidence="5">
    <location>
        <begin position="520"/>
        <end position="535"/>
    </location>
</feature>
<feature type="compositionally biased region" description="Basic and acidic residues" evidence="5">
    <location>
        <begin position="546"/>
        <end position="583"/>
    </location>
</feature>
<organism evidence="8 9">
    <name type="scientific">Ceratodon purpureus</name>
    <name type="common">Fire moss</name>
    <name type="synonym">Dicranum purpureum</name>
    <dbReference type="NCBI Taxonomy" id="3225"/>
    <lineage>
        <taxon>Eukaryota</taxon>
        <taxon>Viridiplantae</taxon>
        <taxon>Streptophyta</taxon>
        <taxon>Embryophyta</taxon>
        <taxon>Bryophyta</taxon>
        <taxon>Bryophytina</taxon>
        <taxon>Bryopsida</taxon>
        <taxon>Dicranidae</taxon>
        <taxon>Pseudoditrichales</taxon>
        <taxon>Ditrichaceae</taxon>
        <taxon>Ceratodon</taxon>
    </lineage>
</organism>
<feature type="region of interest" description="Disordered" evidence="5">
    <location>
        <begin position="903"/>
        <end position="1041"/>
    </location>
</feature>
<feature type="compositionally biased region" description="Basic and acidic residues" evidence="5">
    <location>
        <begin position="411"/>
        <end position="428"/>
    </location>
</feature>
<dbReference type="InterPro" id="IPR044719">
    <property type="entry name" value="TIC62"/>
</dbReference>
<evidence type="ECO:0000313" key="9">
    <source>
        <dbReference type="Proteomes" id="UP000822688"/>
    </source>
</evidence>
<proteinExistence type="predicted"/>
<evidence type="ECO:0000256" key="4">
    <source>
        <dbReference type="ARBA" id="ARBA00022946"/>
    </source>
</evidence>
<dbReference type="SUPFAM" id="SSF51735">
    <property type="entry name" value="NAD(P)-binding Rossmann-fold domains"/>
    <property type="match status" value="1"/>
</dbReference>
<gene>
    <name evidence="8" type="ORF">KC19_6G169500</name>
</gene>
<feature type="region of interest" description="Disordered" evidence="5">
    <location>
        <begin position="405"/>
        <end position="428"/>
    </location>
</feature>
<evidence type="ECO:0000256" key="2">
    <source>
        <dbReference type="ARBA" id="ARBA00022528"/>
    </source>
</evidence>
<dbReference type="AlphaFoldDB" id="A0A8T0HIJ2"/>
<feature type="compositionally biased region" description="Polar residues" evidence="5">
    <location>
        <begin position="903"/>
        <end position="933"/>
    </location>
</feature>
<evidence type="ECO:0000256" key="5">
    <source>
        <dbReference type="SAM" id="MobiDB-lite"/>
    </source>
</evidence>
<feature type="compositionally biased region" description="Basic and acidic residues" evidence="5">
    <location>
        <begin position="603"/>
        <end position="627"/>
    </location>
</feature>
<keyword evidence="9" id="KW-1185">Reference proteome</keyword>
<dbReference type="Proteomes" id="UP000822688">
    <property type="component" value="Chromosome 6"/>
</dbReference>
<keyword evidence="4" id="KW-0809">Transit peptide</keyword>
<dbReference type="FunFam" id="3.40.50.720:FF:000499">
    <property type="entry name" value="Protein TIC 62, chloroplastic"/>
    <property type="match status" value="1"/>
</dbReference>
<protein>
    <recommendedName>
        <fullName evidence="7">NAD(P)-binding domain-containing protein</fullName>
    </recommendedName>
</protein>
<feature type="compositionally biased region" description="Basic and acidic residues" evidence="5">
    <location>
        <begin position="765"/>
        <end position="798"/>
    </location>
</feature>
<dbReference type="EMBL" id="CM026427">
    <property type="protein sequence ID" value="KAG0570544.1"/>
    <property type="molecule type" value="Genomic_DNA"/>
</dbReference>
<keyword evidence="2" id="KW-0150">Chloroplast</keyword>
<dbReference type="PANTHER" id="PTHR47285">
    <property type="entry name" value="PROTEIN TIC 62, CHLOROPLASTIC"/>
    <property type="match status" value="1"/>
</dbReference>
<comment type="caution">
    <text evidence="8">The sequence shown here is derived from an EMBL/GenBank/DDBJ whole genome shotgun (WGS) entry which is preliminary data.</text>
</comment>
<dbReference type="InterPro" id="IPR036291">
    <property type="entry name" value="NAD(P)-bd_dom_sf"/>
</dbReference>
<evidence type="ECO:0000259" key="7">
    <source>
        <dbReference type="Pfam" id="PF13460"/>
    </source>
</evidence>
<feature type="compositionally biased region" description="Polar residues" evidence="5">
    <location>
        <begin position="949"/>
        <end position="958"/>
    </location>
</feature>
<accession>A0A8T0HIJ2</accession>
<dbReference type="Pfam" id="PF13460">
    <property type="entry name" value="NAD_binding_10"/>
    <property type="match status" value="1"/>
</dbReference>
<sequence>MWGRIGIGGAFELAMASSVVLQATLGRAAQLPSVHRSEMYTMLQAPSIIGARSFGAGVRGHGVLRRKAVVRLGYRAPSGRFSLPGIKRVKKEASDDSESDMKTGTRKISKLPGTLKLRKQKKDNKVVFVSGATGKVGSRVVRELLNSGFQVRAGVRDVARGEALLSEMADEINSSDDEPKSWAAKFFKPRALPRKERVEFVECDLEKEEAIEDSLGDAGVVVCAIGASEKEVLDVTGPYRIDFKATENLIKAAMSVQVNHFILVSSLGTTKLGWPASVLNLFWGVLVWKAKAEKALEESGLPYTIVRPGGMEKPTDAYKETHNLILAPKNSYSGGQVSSLQVAELIATCVSNLDLAKNKVLEVVAETTAPLRPIEDLLAEVPAVNEEDDQEIISKDLKEAPSFVRKNLKSSRQDEEKSKKAAEADEKKKMDLLARYERDLQAARENEEEAQRKAEEAALMKSQLERRIADLQIQARTAAREAKKAKALDNAIAAAARQGRRLSEKEKKEILVTAAAEFDGAAKKQANSDKVREDEQLTPVVSTNSKLEKGLKFKALQDAKRKEAEDRAAKKSAEKERRAKQEENLTNVKEQINGTATAEVAEMDEKERTAKQESARLENAAKAKAEAEAEANAQAEIDRATEEANAAKARADAEAKARADTEAKAREDAEAKARADAEAKAKADAEAKERADAEAKEKVDAEAKSRADKEYRIAQVKEAREREATAKAKAQTFRWSWQKGSTVNNVSAEPLALSKQQEEGTEQANVKKETASSDMIEKDEIEAKLESASPKDEIKAEAETESNAQDEIDRVTEEERAAKEIADVEAKEREDAEAKEKVDAEAKVREGAEAKESADVEAKAQAEKEYRIAKVKEAREREAIAKAKAQTFRWPWEKESALNDVSSGSFAVNGSAKQNESPQLQMDSTKSSPSFTLSEDYEPEGTAERSEDIIQQPSNGATTPVAEVGENKDAEVPDSSPVAEEVLSDDMEGSSSKPEIEDGGAPPPSSIVDSLSAAFDEVSSQLPDSDTLPQPSTPVVPAIENEASKLAQEVVEDTEDTKKKATTAKEEAVTRAAIALEKARGAASAPFRWPWQQE</sequence>
<feature type="region of interest" description="Disordered" evidence="5">
    <location>
        <begin position="520"/>
        <end position="732"/>
    </location>
</feature>
<dbReference type="InterPro" id="IPR016040">
    <property type="entry name" value="NAD(P)-bd_dom"/>
</dbReference>
<keyword evidence="3" id="KW-0934">Plastid</keyword>
<feature type="region of interest" description="Disordered" evidence="5">
    <location>
        <begin position="748"/>
        <end position="863"/>
    </location>
</feature>
<feature type="signal peptide" evidence="6">
    <location>
        <begin position="1"/>
        <end position="16"/>
    </location>
</feature>
<comment type="subcellular location">
    <subcellularLocation>
        <location evidence="1">Plastid</location>
        <location evidence="1">Chloroplast</location>
    </subcellularLocation>
</comment>
<name>A0A8T0HIJ2_CERPU</name>
<feature type="compositionally biased region" description="Polar residues" evidence="5">
    <location>
        <begin position="584"/>
        <end position="596"/>
    </location>
</feature>
<feature type="domain" description="NAD(P)-binding" evidence="7">
    <location>
        <begin position="191"/>
        <end position="352"/>
    </location>
</feature>
<dbReference type="CDD" id="cd05243">
    <property type="entry name" value="SDR_a5"/>
    <property type="match status" value="1"/>
</dbReference>
<feature type="compositionally biased region" description="Polar residues" evidence="5">
    <location>
        <begin position="1018"/>
        <end position="1030"/>
    </location>
</feature>
<dbReference type="GO" id="GO:0009507">
    <property type="term" value="C:chloroplast"/>
    <property type="evidence" value="ECO:0007669"/>
    <property type="project" value="UniProtKB-SubCell"/>
</dbReference>
<dbReference type="PANTHER" id="PTHR47285:SF1">
    <property type="entry name" value="PROTEIN TIC 62, CHLOROPLASTIC"/>
    <property type="match status" value="1"/>
</dbReference>
<evidence type="ECO:0000256" key="3">
    <source>
        <dbReference type="ARBA" id="ARBA00022640"/>
    </source>
</evidence>